<evidence type="ECO:0000313" key="1">
    <source>
        <dbReference type="EMBL" id="QHU07775.1"/>
    </source>
</evidence>
<dbReference type="EMBL" id="MN740686">
    <property type="protein sequence ID" value="QHU07775.1"/>
    <property type="molecule type" value="Genomic_DNA"/>
</dbReference>
<reference evidence="1" key="1">
    <citation type="journal article" date="2020" name="Nature">
        <title>Giant virus diversity and host interactions through global metagenomics.</title>
        <authorList>
            <person name="Schulz F."/>
            <person name="Roux S."/>
            <person name="Paez-Espino D."/>
            <person name="Jungbluth S."/>
            <person name="Walsh D.A."/>
            <person name="Denef V.J."/>
            <person name="McMahon K.D."/>
            <person name="Konstantinidis K.T."/>
            <person name="Eloe-Fadrosh E.A."/>
            <person name="Kyrpides N.C."/>
            <person name="Woyke T."/>
        </authorList>
    </citation>
    <scope>NUCLEOTIDE SEQUENCE</scope>
    <source>
        <strain evidence="1">GVMAG-S-1041349-163</strain>
    </source>
</reference>
<dbReference type="AlphaFoldDB" id="A0A6C0JPS5"/>
<accession>A0A6C0JPS5</accession>
<organism evidence="1">
    <name type="scientific">viral metagenome</name>
    <dbReference type="NCBI Taxonomy" id="1070528"/>
    <lineage>
        <taxon>unclassified sequences</taxon>
        <taxon>metagenomes</taxon>
        <taxon>organismal metagenomes</taxon>
    </lineage>
</organism>
<proteinExistence type="predicted"/>
<protein>
    <submittedName>
        <fullName evidence="1">Uncharacterized protein</fullName>
    </submittedName>
</protein>
<name>A0A6C0JPS5_9ZZZZ</name>
<sequence>MIRRFKFWDVEFEGTIRDTGPEYYKFYENKTMFDTGTLLILKTGYDNRFYCAQFTDKNGTLYINARKTDKNVMDMYTKIINSKKCPLRFAENEYRQFEDYKKLVDENFKKEIKKNSEKIMSSNDLVKDVNDIIVENDFYPIGFKKRKKILSFNKLVTVKDLRNILKDINLHEPDGMILASNVPFGFKNIKKIIENLKDAHFCSIFVDDTDYLLYDKNLEKIKGFDTVLTLEMSCTSG</sequence>